<sequence length="97" mass="11834">MWFEEQCGRDRSVCNIVRSGKRKREYLTQKKQIARNKTGRGTQRNHTFISRRKNVCVLILYTSYNEIQTMLFRKISTDSCCYWLKDVPLLRLWEEFY</sequence>
<dbReference type="Proteomes" id="UP000593565">
    <property type="component" value="Unassembled WGS sequence"/>
</dbReference>
<protein>
    <submittedName>
        <fullName evidence="1">Uncharacterized protein</fullName>
    </submittedName>
</protein>
<comment type="caution">
    <text evidence="1">The sequence shown here is derived from an EMBL/GenBank/DDBJ whole genome shotgun (WGS) entry which is preliminary data.</text>
</comment>
<name>A0A7J6ALN7_AMEME</name>
<dbReference type="EMBL" id="JAAGNN010000011">
    <property type="protein sequence ID" value="KAF4082801.1"/>
    <property type="molecule type" value="Genomic_DNA"/>
</dbReference>
<accession>A0A7J6ALN7</accession>
<reference evidence="1 2" key="1">
    <citation type="submission" date="2020-02" db="EMBL/GenBank/DDBJ databases">
        <title>A chromosome-scale genome assembly of the black bullhead catfish (Ameiurus melas).</title>
        <authorList>
            <person name="Wen M."/>
            <person name="Zham M."/>
            <person name="Cabau C."/>
            <person name="Klopp C."/>
            <person name="Donnadieu C."/>
            <person name="Roques C."/>
            <person name="Bouchez O."/>
            <person name="Lampietro C."/>
            <person name="Jouanno E."/>
            <person name="Herpin A."/>
            <person name="Louis A."/>
            <person name="Berthelot C."/>
            <person name="Parey E."/>
            <person name="Roest-Crollius H."/>
            <person name="Braasch I."/>
            <person name="Postlethwait J."/>
            <person name="Robinson-Rechavi M."/>
            <person name="Echchiki A."/>
            <person name="Begum T."/>
            <person name="Montfort J."/>
            <person name="Schartl M."/>
            <person name="Bobe J."/>
            <person name="Guiguen Y."/>
        </authorList>
    </citation>
    <scope>NUCLEOTIDE SEQUENCE [LARGE SCALE GENOMIC DNA]</scope>
    <source>
        <strain evidence="1">M_S1</strain>
        <tissue evidence="1">Blood</tissue>
    </source>
</reference>
<gene>
    <name evidence="1" type="ORF">AMELA_G00132130</name>
</gene>
<keyword evidence="2" id="KW-1185">Reference proteome</keyword>
<evidence type="ECO:0000313" key="1">
    <source>
        <dbReference type="EMBL" id="KAF4082801.1"/>
    </source>
</evidence>
<organism evidence="1 2">
    <name type="scientific">Ameiurus melas</name>
    <name type="common">Black bullhead</name>
    <name type="synonym">Silurus melas</name>
    <dbReference type="NCBI Taxonomy" id="219545"/>
    <lineage>
        <taxon>Eukaryota</taxon>
        <taxon>Metazoa</taxon>
        <taxon>Chordata</taxon>
        <taxon>Craniata</taxon>
        <taxon>Vertebrata</taxon>
        <taxon>Euteleostomi</taxon>
        <taxon>Actinopterygii</taxon>
        <taxon>Neopterygii</taxon>
        <taxon>Teleostei</taxon>
        <taxon>Ostariophysi</taxon>
        <taxon>Siluriformes</taxon>
        <taxon>Ictaluridae</taxon>
        <taxon>Ameiurus</taxon>
    </lineage>
</organism>
<evidence type="ECO:0000313" key="2">
    <source>
        <dbReference type="Proteomes" id="UP000593565"/>
    </source>
</evidence>
<dbReference type="AlphaFoldDB" id="A0A7J6ALN7"/>
<proteinExistence type="predicted"/>